<proteinExistence type="predicted"/>
<feature type="compositionally biased region" description="Basic and acidic residues" evidence="1">
    <location>
        <begin position="28"/>
        <end position="46"/>
    </location>
</feature>
<dbReference type="STRING" id="71717.A0A4Y7SV21"/>
<dbReference type="Proteomes" id="UP000298030">
    <property type="component" value="Unassembled WGS sequence"/>
</dbReference>
<name>A0A4Y7SV21_COPMI</name>
<protein>
    <submittedName>
        <fullName evidence="2">Uncharacterized protein</fullName>
    </submittedName>
</protein>
<dbReference type="AlphaFoldDB" id="A0A4Y7SV21"/>
<evidence type="ECO:0000313" key="2">
    <source>
        <dbReference type="EMBL" id="TEB25725.1"/>
    </source>
</evidence>
<dbReference type="EMBL" id="QPFP01000054">
    <property type="protein sequence ID" value="TEB25725.1"/>
    <property type="molecule type" value="Genomic_DNA"/>
</dbReference>
<feature type="compositionally biased region" description="Polar residues" evidence="1">
    <location>
        <begin position="1"/>
        <end position="25"/>
    </location>
</feature>
<sequence length="89" mass="10598">MTTRSTSWPPLKSASPTRRTEQQAALRNVRERRGNGPHDGMDEADRLERSIQKRKWIYEHDLYAKHVGSNKYTKYRHIQLRRNFPLPPI</sequence>
<dbReference type="OrthoDB" id="21204at2759"/>
<accession>A0A4Y7SV21</accession>
<gene>
    <name evidence="2" type="ORF">FA13DRAFT_1141172</name>
</gene>
<evidence type="ECO:0000313" key="3">
    <source>
        <dbReference type="Proteomes" id="UP000298030"/>
    </source>
</evidence>
<feature type="region of interest" description="Disordered" evidence="1">
    <location>
        <begin position="1"/>
        <end position="46"/>
    </location>
</feature>
<evidence type="ECO:0000256" key="1">
    <source>
        <dbReference type="SAM" id="MobiDB-lite"/>
    </source>
</evidence>
<comment type="caution">
    <text evidence="2">The sequence shown here is derived from an EMBL/GenBank/DDBJ whole genome shotgun (WGS) entry which is preliminary data.</text>
</comment>
<organism evidence="2 3">
    <name type="scientific">Coprinellus micaceus</name>
    <name type="common">Glistening ink-cap mushroom</name>
    <name type="synonym">Coprinus micaceus</name>
    <dbReference type="NCBI Taxonomy" id="71717"/>
    <lineage>
        <taxon>Eukaryota</taxon>
        <taxon>Fungi</taxon>
        <taxon>Dikarya</taxon>
        <taxon>Basidiomycota</taxon>
        <taxon>Agaricomycotina</taxon>
        <taxon>Agaricomycetes</taxon>
        <taxon>Agaricomycetidae</taxon>
        <taxon>Agaricales</taxon>
        <taxon>Agaricineae</taxon>
        <taxon>Psathyrellaceae</taxon>
        <taxon>Coprinellus</taxon>
    </lineage>
</organism>
<keyword evidence="3" id="KW-1185">Reference proteome</keyword>
<reference evidence="2 3" key="1">
    <citation type="journal article" date="2019" name="Nat. Ecol. Evol.">
        <title>Megaphylogeny resolves global patterns of mushroom evolution.</title>
        <authorList>
            <person name="Varga T."/>
            <person name="Krizsan K."/>
            <person name="Foldi C."/>
            <person name="Dima B."/>
            <person name="Sanchez-Garcia M."/>
            <person name="Sanchez-Ramirez S."/>
            <person name="Szollosi G.J."/>
            <person name="Szarkandi J.G."/>
            <person name="Papp V."/>
            <person name="Albert L."/>
            <person name="Andreopoulos W."/>
            <person name="Angelini C."/>
            <person name="Antonin V."/>
            <person name="Barry K.W."/>
            <person name="Bougher N.L."/>
            <person name="Buchanan P."/>
            <person name="Buyck B."/>
            <person name="Bense V."/>
            <person name="Catcheside P."/>
            <person name="Chovatia M."/>
            <person name="Cooper J."/>
            <person name="Damon W."/>
            <person name="Desjardin D."/>
            <person name="Finy P."/>
            <person name="Geml J."/>
            <person name="Haridas S."/>
            <person name="Hughes K."/>
            <person name="Justo A."/>
            <person name="Karasinski D."/>
            <person name="Kautmanova I."/>
            <person name="Kiss B."/>
            <person name="Kocsube S."/>
            <person name="Kotiranta H."/>
            <person name="LaButti K.M."/>
            <person name="Lechner B.E."/>
            <person name="Liimatainen K."/>
            <person name="Lipzen A."/>
            <person name="Lukacs Z."/>
            <person name="Mihaltcheva S."/>
            <person name="Morgado L.N."/>
            <person name="Niskanen T."/>
            <person name="Noordeloos M.E."/>
            <person name="Ohm R.A."/>
            <person name="Ortiz-Santana B."/>
            <person name="Ovrebo C."/>
            <person name="Racz N."/>
            <person name="Riley R."/>
            <person name="Savchenko A."/>
            <person name="Shiryaev A."/>
            <person name="Soop K."/>
            <person name="Spirin V."/>
            <person name="Szebenyi C."/>
            <person name="Tomsovsky M."/>
            <person name="Tulloss R.E."/>
            <person name="Uehling J."/>
            <person name="Grigoriev I.V."/>
            <person name="Vagvolgyi C."/>
            <person name="Papp T."/>
            <person name="Martin F.M."/>
            <person name="Miettinen O."/>
            <person name="Hibbett D.S."/>
            <person name="Nagy L.G."/>
        </authorList>
    </citation>
    <scope>NUCLEOTIDE SEQUENCE [LARGE SCALE GENOMIC DNA]</scope>
    <source>
        <strain evidence="2 3">FP101781</strain>
    </source>
</reference>